<organism evidence="1 2">
    <name type="scientific">Aspergillus calidoustus</name>
    <dbReference type="NCBI Taxonomy" id="454130"/>
    <lineage>
        <taxon>Eukaryota</taxon>
        <taxon>Fungi</taxon>
        <taxon>Dikarya</taxon>
        <taxon>Ascomycota</taxon>
        <taxon>Pezizomycotina</taxon>
        <taxon>Eurotiomycetes</taxon>
        <taxon>Eurotiomycetidae</taxon>
        <taxon>Eurotiales</taxon>
        <taxon>Aspergillaceae</taxon>
        <taxon>Aspergillus</taxon>
        <taxon>Aspergillus subgen. Nidulantes</taxon>
    </lineage>
</organism>
<reference evidence="2" key="1">
    <citation type="journal article" date="2016" name="Genome Announc.">
        <title>Draft genome sequences of fungus Aspergillus calidoustus.</title>
        <authorList>
            <person name="Horn F."/>
            <person name="Linde J."/>
            <person name="Mattern D.J."/>
            <person name="Walther G."/>
            <person name="Guthke R."/>
            <person name="Scherlach K."/>
            <person name="Martin K."/>
            <person name="Brakhage A.A."/>
            <person name="Petzke L."/>
            <person name="Valiante V."/>
        </authorList>
    </citation>
    <scope>NUCLEOTIDE SEQUENCE [LARGE SCALE GENOMIC DNA]</scope>
    <source>
        <strain evidence="2">SF006504</strain>
    </source>
</reference>
<protein>
    <submittedName>
        <fullName evidence="1">Uncharacterized protein</fullName>
    </submittedName>
</protein>
<dbReference type="EMBL" id="CDMC01000007">
    <property type="protein sequence ID" value="CEN62485.1"/>
    <property type="molecule type" value="Genomic_DNA"/>
</dbReference>
<dbReference type="AlphaFoldDB" id="A0A0U5GS95"/>
<dbReference type="Proteomes" id="UP000054771">
    <property type="component" value="Unassembled WGS sequence"/>
</dbReference>
<proteinExistence type="predicted"/>
<accession>A0A0U5GS95</accession>
<evidence type="ECO:0000313" key="1">
    <source>
        <dbReference type="EMBL" id="CEN62485.1"/>
    </source>
</evidence>
<gene>
    <name evidence="1" type="ORF">ASPCAL09119</name>
</gene>
<name>A0A0U5GS95_ASPCI</name>
<keyword evidence="2" id="KW-1185">Reference proteome</keyword>
<evidence type="ECO:0000313" key="2">
    <source>
        <dbReference type="Proteomes" id="UP000054771"/>
    </source>
</evidence>
<sequence length="141" mass="15727">MALAHTKSWPALFNFIARLIATRYGAYNEVISPLIRSNVSWLNPTYTTVHCMMYLSFEPKIGLVIAASIIPVAAQVCEVGNFEISRQEELDHLVQNCTAFAGQLTLGQDYTGSLAFHNVTNITSSTITAVSGYRRFWSEIY</sequence>